<dbReference type="RefSeq" id="WP_017894926.1">
    <property type="nucleotide sequence ID" value="NZ_CBXI010000044.1"/>
</dbReference>
<dbReference type="AlphaFoldDB" id="W6N923"/>
<dbReference type="InterPro" id="IPR036291">
    <property type="entry name" value="NAD(P)-bd_dom_sf"/>
</dbReference>
<evidence type="ECO:0000313" key="2">
    <source>
        <dbReference type="Proteomes" id="UP000019482"/>
    </source>
</evidence>
<sequence>MESTKIDFLYLNEQDMIKAGVLDASMCIQVMGETMALLSKGDYIMGGPNHNAHGIMLEFPKKSYIPNFPLNNSRDRRFIAMPAYLGGRFHIAGQKWYGSNGRNAQHGLPRSILMVSLNDVETGIPIAYMSANLLSAMRTGAMPGLAAKLLARKDSKVLSIVGPGAINKACTMAIMSCFPNIETVKIKGSSPESKTAKKMKKFVESRYFNVKNIKICSTLEEAIRGADIVSEAASVKEGQWPKYEREWFKPGAVIISASTFNMEHKSIMDIKKVVDDYSMYEDYSNEDPVVFDKNLNRKPTGCMGEDFVNMVKDGLIERKSIINLGDIVTGKAPGRTSDDEVILVAIEGLPIEDVAWGYECYQNALKKGLGIKLNLWDRSAII</sequence>
<dbReference type="InterPro" id="IPR003462">
    <property type="entry name" value="ODC_Mu_crystall"/>
</dbReference>
<dbReference type="GeneID" id="29419400"/>
<protein>
    <submittedName>
        <fullName evidence="1">Ornithine cyclodeaminase</fullName>
        <ecNumber evidence="1">4.3.1.12</ecNumber>
    </submittedName>
</protein>
<dbReference type="GO" id="GO:0005737">
    <property type="term" value="C:cytoplasm"/>
    <property type="evidence" value="ECO:0007669"/>
    <property type="project" value="TreeGrafter"/>
</dbReference>
<keyword evidence="1" id="KW-0456">Lyase</keyword>
<comment type="caution">
    <text evidence="1">The sequence shown here is derived from an EMBL/GenBank/DDBJ whole genome shotgun (WGS) entry which is preliminary data.</text>
</comment>
<dbReference type="NCBIfam" id="NF004848">
    <property type="entry name" value="PRK06199.1"/>
    <property type="match status" value="1"/>
</dbReference>
<accession>W6N923</accession>
<dbReference type="EC" id="4.3.1.12" evidence="1"/>
<evidence type="ECO:0000313" key="1">
    <source>
        <dbReference type="EMBL" id="CDL92950.1"/>
    </source>
</evidence>
<dbReference type="SUPFAM" id="SSF51735">
    <property type="entry name" value="NAD(P)-binding Rossmann-fold domains"/>
    <property type="match status" value="1"/>
</dbReference>
<dbReference type="Gene3D" id="3.30.1780.10">
    <property type="entry name" value="ornithine cyclodeaminase, domain 1"/>
    <property type="match status" value="1"/>
</dbReference>
<dbReference type="EMBL" id="CBXI010000044">
    <property type="protein sequence ID" value="CDL92950.1"/>
    <property type="molecule type" value="Genomic_DNA"/>
</dbReference>
<dbReference type="GO" id="GO:0008473">
    <property type="term" value="F:ornithine cyclodeaminase activity"/>
    <property type="evidence" value="ECO:0007669"/>
    <property type="project" value="UniProtKB-EC"/>
</dbReference>
<reference evidence="1 2" key="1">
    <citation type="journal article" date="2015" name="Genome Announc.">
        <title>Draft Genome Sequence of Clostridium tyrobutyricum Strain DIVETGP, Isolated from Cow's Milk for Grana Padano Production.</title>
        <authorList>
            <person name="Soggiu A."/>
            <person name="Piras C."/>
            <person name="Gaiarsa S."/>
            <person name="Sassera D."/>
            <person name="Roncada P."/>
            <person name="Bendixen E."/>
            <person name="Brasca M."/>
            <person name="Bonizzi L."/>
        </authorList>
    </citation>
    <scope>NUCLEOTIDE SEQUENCE [LARGE SCALE GENOMIC DNA]</scope>
    <source>
        <strain evidence="1 2">DIVETGP</strain>
    </source>
</reference>
<dbReference type="OrthoDB" id="9792005at2"/>
<dbReference type="PANTHER" id="PTHR13812:SF19">
    <property type="entry name" value="KETIMINE REDUCTASE MU-CRYSTALLIN"/>
    <property type="match status" value="1"/>
</dbReference>
<dbReference type="PANTHER" id="PTHR13812">
    <property type="entry name" value="KETIMINE REDUCTASE MU-CRYSTALLIN"/>
    <property type="match status" value="1"/>
</dbReference>
<gene>
    <name evidence="1" type="ORF">CTDIVETGP_3020</name>
</gene>
<keyword evidence="2" id="KW-1185">Reference proteome</keyword>
<dbReference type="Proteomes" id="UP000019482">
    <property type="component" value="Unassembled WGS sequence"/>
</dbReference>
<organism evidence="1 2">
    <name type="scientific">Clostridium tyrobutyricum DIVETGP</name>
    <dbReference type="NCBI Taxonomy" id="1408889"/>
    <lineage>
        <taxon>Bacteria</taxon>
        <taxon>Bacillati</taxon>
        <taxon>Bacillota</taxon>
        <taxon>Clostridia</taxon>
        <taxon>Eubacteriales</taxon>
        <taxon>Clostridiaceae</taxon>
        <taxon>Clostridium</taxon>
    </lineage>
</organism>
<dbReference type="InterPro" id="IPR023401">
    <property type="entry name" value="ODC_N"/>
</dbReference>
<dbReference type="PIRSF" id="PIRSF001439">
    <property type="entry name" value="CryM"/>
    <property type="match status" value="1"/>
</dbReference>
<dbReference type="Gene3D" id="3.40.50.720">
    <property type="entry name" value="NAD(P)-binding Rossmann-like Domain"/>
    <property type="match status" value="1"/>
</dbReference>
<dbReference type="Pfam" id="PF02423">
    <property type="entry name" value="OCD_Mu_crystall"/>
    <property type="match status" value="1"/>
</dbReference>
<name>W6N923_CLOTY</name>
<proteinExistence type="predicted"/>